<reference evidence="2" key="2">
    <citation type="submission" date="2020-11" db="EMBL/GenBank/DDBJ databases">
        <authorList>
            <person name="Cecchin M."/>
            <person name="Marcolungo L."/>
            <person name="Rossato M."/>
            <person name="Girolomoni L."/>
            <person name="Cosentino E."/>
            <person name="Cuine S."/>
            <person name="Li-Beisson Y."/>
            <person name="Delledonne M."/>
            <person name="Ballottari M."/>
        </authorList>
    </citation>
    <scope>NUCLEOTIDE SEQUENCE</scope>
    <source>
        <strain evidence="2">211/11P</strain>
        <tissue evidence="2">Whole cell</tissue>
    </source>
</reference>
<dbReference type="Pfam" id="PF12937">
    <property type="entry name" value="F-box-like"/>
    <property type="match status" value="1"/>
</dbReference>
<dbReference type="OrthoDB" id="513152at2759"/>
<name>A0A9D4TNG4_CHLVU</name>
<dbReference type="Gene3D" id="1.20.1280.50">
    <property type="match status" value="1"/>
</dbReference>
<dbReference type="InterPro" id="IPR001810">
    <property type="entry name" value="F-box_dom"/>
</dbReference>
<dbReference type="EMBL" id="SIDB01000007">
    <property type="protein sequence ID" value="KAI3430492.1"/>
    <property type="molecule type" value="Genomic_DNA"/>
</dbReference>
<evidence type="ECO:0000313" key="2">
    <source>
        <dbReference type="EMBL" id="KAI3430492.1"/>
    </source>
</evidence>
<evidence type="ECO:0000313" key="3">
    <source>
        <dbReference type="Proteomes" id="UP001055712"/>
    </source>
</evidence>
<evidence type="ECO:0000259" key="1">
    <source>
        <dbReference type="Pfam" id="PF12937"/>
    </source>
</evidence>
<dbReference type="InterPro" id="IPR036047">
    <property type="entry name" value="F-box-like_dom_sf"/>
</dbReference>
<organism evidence="2 3">
    <name type="scientific">Chlorella vulgaris</name>
    <name type="common">Green alga</name>
    <dbReference type="NCBI Taxonomy" id="3077"/>
    <lineage>
        <taxon>Eukaryota</taxon>
        <taxon>Viridiplantae</taxon>
        <taxon>Chlorophyta</taxon>
        <taxon>core chlorophytes</taxon>
        <taxon>Trebouxiophyceae</taxon>
        <taxon>Chlorellales</taxon>
        <taxon>Chlorellaceae</taxon>
        <taxon>Chlorella clade</taxon>
        <taxon>Chlorella</taxon>
    </lineage>
</organism>
<gene>
    <name evidence="2" type="ORF">D9Q98_005087</name>
</gene>
<proteinExistence type="predicted"/>
<dbReference type="SUPFAM" id="SSF81383">
    <property type="entry name" value="F-box domain"/>
    <property type="match status" value="1"/>
</dbReference>
<keyword evidence="3" id="KW-1185">Reference proteome</keyword>
<protein>
    <recommendedName>
        <fullName evidence="1">F-box domain-containing protein</fullName>
    </recommendedName>
</protein>
<dbReference type="Proteomes" id="UP001055712">
    <property type="component" value="Unassembled WGS sequence"/>
</dbReference>
<dbReference type="AlphaFoldDB" id="A0A9D4TNG4"/>
<sequence length="358" mass="39396">MEACAPPASLLGLGSGPLSHVLRFLSVRDLQTASQVCRALHHAARDDTVWHVKALELYPEGTVTLGEFYPTYQALVRDDNRQQATLLLDLATVSCREKAQQGPTAAECVVLALEWCRGAKRQTFRLYIDARGGDSLQPPGESSLGFLVHRGPPPDRHALRQQLEAVTTRQQHLARQITEARAEDRLRCVQGLHHALARCDTQSRQLTAELAQHLELSFADLLTVVRPAGQQLVVDTPGHKLGWLEFDALLEVSVLLGELPDSYRSKRQAQQQGVDLCFCYANPIPVMPLGSMVDWEPAIVATVLPGSSLLEAFKSCGRYVQPGQLLKELECEGAAARQQRWAEQSLTGRQPLPVQLGG</sequence>
<accession>A0A9D4TNG4</accession>
<reference evidence="2" key="1">
    <citation type="journal article" date="2019" name="Plant J.">
        <title>Chlorella vulgaris genome assembly and annotation reveals the molecular basis for metabolic acclimation to high light conditions.</title>
        <authorList>
            <person name="Cecchin M."/>
            <person name="Marcolungo L."/>
            <person name="Rossato M."/>
            <person name="Girolomoni L."/>
            <person name="Cosentino E."/>
            <person name="Cuine S."/>
            <person name="Li-Beisson Y."/>
            <person name="Delledonne M."/>
            <person name="Ballottari M."/>
        </authorList>
    </citation>
    <scope>NUCLEOTIDE SEQUENCE</scope>
    <source>
        <strain evidence="2">211/11P</strain>
    </source>
</reference>
<feature type="domain" description="F-box" evidence="1">
    <location>
        <begin position="18"/>
        <end position="51"/>
    </location>
</feature>
<comment type="caution">
    <text evidence="2">The sequence shown here is derived from an EMBL/GenBank/DDBJ whole genome shotgun (WGS) entry which is preliminary data.</text>
</comment>